<dbReference type="SUPFAM" id="SSF48452">
    <property type="entry name" value="TPR-like"/>
    <property type="match status" value="1"/>
</dbReference>
<dbReference type="EMBL" id="JAULBC010000002">
    <property type="protein sequence ID" value="MEX6687365.1"/>
    <property type="molecule type" value="Genomic_DNA"/>
</dbReference>
<sequence>MSDKKVHEVGEEITHDPLLQVKGFWQRFQKPVLGVVIAAAVVGGGLYYYKNSVVGPKEEKAADAIYKAQEYFSVDSLQKALDGDGIGSKGFVAVAKEYSGTKAGNLAGYYAGISYLRLGQFDKAVKYLKDFSTDAKQVQMMAYGALGDAYSEQKKVDDAVSAYKKAAEAFDKDEVNASEYLFRAALLSESNGKTADALKLYKEVKEKFPNTDKGFLADKYIYRLSIEPNELSVK</sequence>
<evidence type="ECO:0000256" key="2">
    <source>
        <dbReference type="SAM" id="Phobius"/>
    </source>
</evidence>
<feature type="transmembrane region" description="Helical" evidence="2">
    <location>
        <begin position="32"/>
        <end position="49"/>
    </location>
</feature>
<dbReference type="InterPro" id="IPR011990">
    <property type="entry name" value="TPR-like_helical_dom_sf"/>
</dbReference>
<evidence type="ECO:0000256" key="1">
    <source>
        <dbReference type="PROSITE-ProRule" id="PRU00339"/>
    </source>
</evidence>
<dbReference type="PROSITE" id="PS50005">
    <property type="entry name" value="TPR"/>
    <property type="match status" value="1"/>
</dbReference>
<keyword evidence="4" id="KW-1185">Reference proteome</keyword>
<comment type="caution">
    <text evidence="3">The sequence shown here is derived from an EMBL/GenBank/DDBJ whole genome shotgun (WGS) entry which is preliminary data.</text>
</comment>
<keyword evidence="2" id="KW-0812">Transmembrane</keyword>
<dbReference type="SMART" id="SM00028">
    <property type="entry name" value="TPR"/>
    <property type="match status" value="2"/>
</dbReference>
<dbReference type="Pfam" id="PF13432">
    <property type="entry name" value="TPR_16"/>
    <property type="match status" value="1"/>
</dbReference>
<proteinExistence type="predicted"/>
<feature type="repeat" description="TPR" evidence="1">
    <location>
        <begin position="140"/>
        <end position="173"/>
    </location>
</feature>
<protein>
    <submittedName>
        <fullName evidence="3">Tetratricopeptide repeat protein</fullName>
    </submittedName>
</protein>
<dbReference type="RefSeq" id="WP_369328770.1">
    <property type="nucleotide sequence ID" value="NZ_JAULBC010000002.1"/>
</dbReference>
<accession>A0ABV3ZCP8</accession>
<dbReference type="Proteomes" id="UP001560573">
    <property type="component" value="Unassembled WGS sequence"/>
</dbReference>
<keyword evidence="2" id="KW-0472">Membrane</keyword>
<name>A0ABV3ZCP8_9BACT</name>
<dbReference type="Gene3D" id="1.25.40.10">
    <property type="entry name" value="Tetratricopeptide repeat domain"/>
    <property type="match status" value="1"/>
</dbReference>
<gene>
    <name evidence="3" type="ORF">QTN47_07660</name>
</gene>
<reference evidence="3 4" key="1">
    <citation type="submission" date="2023-07" db="EMBL/GenBank/DDBJ databases">
        <authorList>
            <person name="Lian W.-H."/>
        </authorList>
    </citation>
    <scope>NUCLEOTIDE SEQUENCE [LARGE SCALE GENOMIC DNA]</scope>
    <source>
        <strain evidence="3 4">SYSU DXS3180</strain>
    </source>
</reference>
<evidence type="ECO:0000313" key="3">
    <source>
        <dbReference type="EMBL" id="MEX6687365.1"/>
    </source>
</evidence>
<keyword evidence="1" id="KW-0802">TPR repeat</keyword>
<dbReference type="InterPro" id="IPR019734">
    <property type="entry name" value="TPR_rpt"/>
</dbReference>
<organism evidence="3 4">
    <name type="scientific">Danxiaibacter flavus</name>
    <dbReference type="NCBI Taxonomy" id="3049108"/>
    <lineage>
        <taxon>Bacteria</taxon>
        <taxon>Pseudomonadati</taxon>
        <taxon>Bacteroidota</taxon>
        <taxon>Chitinophagia</taxon>
        <taxon>Chitinophagales</taxon>
        <taxon>Chitinophagaceae</taxon>
        <taxon>Danxiaibacter</taxon>
    </lineage>
</organism>
<evidence type="ECO:0000313" key="4">
    <source>
        <dbReference type="Proteomes" id="UP001560573"/>
    </source>
</evidence>
<dbReference type="Pfam" id="PF13174">
    <property type="entry name" value="TPR_6"/>
    <property type="match status" value="1"/>
</dbReference>
<keyword evidence="2" id="KW-1133">Transmembrane helix</keyword>